<gene>
    <name evidence="14 16" type="primary">vpu</name>
</gene>
<keyword evidence="11 14" id="KW-0407">Ion channel</keyword>
<accession>B5LQ62</accession>
<keyword evidence="3 14" id="KW-0813">Transport</keyword>
<sequence>MQSLVILAIVALVVALIIAIVVRIIVIIKCIKLKRQKHINWLINKIKKKAENSGNKSKGNKKKLSTLVKIEHHAP</sequence>
<evidence type="ECO:0000256" key="1">
    <source>
        <dbReference type="ARBA" id="ARBA00004313"/>
    </source>
</evidence>
<evidence type="ECO:0000313" key="16">
    <source>
        <dbReference type="EMBL" id="ACH47810.1"/>
    </source>
</evidence>
<dbReference type="GO" id="GO:0032801">
    <property type="term" value="P:receptor catabolic process"/>
    <property type="evidence" value="ECO:0007669"/>
    <property type="project" value="InterPro"/>
</dbReference>
<keyword evidence="6 14" id="KW-0812">Transmembrane</keyword>
<evidence type="ECO:0000256" key="12">
    <source>
        <dbReference type="ARBA" id="ARBA00030659"/>
    </source>
</evidence>
<evidence type="ECO:0000256" key="4">
    <source>
        <dbReference type="ARBA" id="ARBA00022553"/>
    </source>
</evidence>
<organism evidence="16">
    <name type="scientific">Human immunodeficiency virus type 1</name>
    <name type="common">HIV-1</name>
    <dbReference type="NCBI Taxonomy" id="11676"/>
    <lineage>
        <taxon>Viruses</taxon>
        <taxon>Riboviria</taxon>
        <taxon>Pararnavirae</taxon>
        <taxon>Artverviricota</taxon>
        <taxon>Revtraviricetes</taxon>
        <taxon>Ortervirales</taxon>
        <taxon>Retroviridae</taxon>
        <taxon>Orthoretrovirinae</taxon>
        <taxon>Lentivirus</taxon>
        <taxon>Lentivirus humimdef1</taxon>
    </lineage>
</organism>
<evidence type="ECO:0000256" key="13">
    <source>
        <dbReference type="ARBA" id="ARBA00031215"/>
    </source>
</evidence>
<dbReference type="GO" id="GO:0019076">
    <property type="term" value="P:viral release from host cell"/>
    <property type="evidence" value="ECO:0007669"/>
    <property type="project" value="UniProtKB-UniRule"/>
</dbReference>
<evidence type="ECO:0000256" key="2">
    <source>
        <dbReference type="ARBA" id="ARBA00018094"/>
    </source>
</evidence>
<reference evidence="16" key="1">
    <citation type="journal article" date="2008" name="J. Virol.">
        <title>Human immunodeficiency virus (HIV) type 1 proviral hypermutation correlates with CD4 count in HIV-infected women from Kenya.</title>
        <authorList>
            <person name="Land A.M."/>
            <person name="Ball T.B."/>
            <person name="Luo M."/>
            <person name="Pilon R."/>
            <person name="Sandstrom P."/>
            <person name="Embree J.E."/>
            <person name="Wachihi C."/>
            <person name="Kimani J."/>
            <person name="Plummer F.A."/>
        </authorList>
    </citation>
    <scope>NUCLEOTIDE SEQUENCE</scope>
    <source>
        <strain evidence="16">MCH5736</strain>
    </source>
</reference>
<keyword evidence="8 14" id="KW-1043">Host membrane</keyword>
<dbReference type="EMBL" id="EU875266">
    <property type="protein sequence ID" value="ACH47810.1"/>
    <property type="molecule type" value="Genomic_DNA"/>
</dbReference>
<keyword evidence="10 14" id="KW-0472">Membrane</keyword>
<dbReference type="Pfam" id="PF00558">
    <property type="entry name" value="Vpu"/>
    <property type="match status" value="1"/>
</dbReference>
<dbReference type="InterPro" id="IPR009032">
    <property type="entry name" value="Vpu_cyt_dom_sf"/>
</dbReference>
<evidence type="ECO:0000256" key="14">
    <source>
        <dbReference type="RuleBase" id="RU364058"/>
    </source>
</evidence>
<evidence type="ECO:0000256" key="10">
    <source>
        <dbReference type="ARBA" id="ARBA00023136"/>
    </source>
</evidence>
<dbReference type="Gene3D" id="1.10.195.10">
    <property type="entry name" value="HIV-1 VPU cytoplasmic domain"/>
    <property type="match status" value="1"/>
</dbReference>
<feature type="region of interest" description="Disordered" evidence="15">
    <location>
        <begin position="51"/>
        <end position="75"/>
    </location>
</feature>
<proteinExistence type="inferred from homology"/>
<dbReference type="GO" id="GO:0033644">
    <property type="term" value="C:host cell membrane"/>
    <property type="evidence" value="ECO:0007669"/>
    <property type="project" value="UniProtKB-SubCell"/>
</dbReference>
<dbReference type="SUPFAM" id="SSF57647">
    <property type="entry name" value="HIV-1 VPU cytoplasmic domain"/>
    <property type="match status" value="1"/>
</dbReference>
<evidence type="ECO:0000256" key="3">
    <source>
        <dbReference type="ARBA" id="ARBA00022448"/>
    </source>
</evidence>
<name>B5LQ62_HV1</name>
<evidence type="ECO:0000256" key="5">
    <source>
        <dbReference type="ARBA" id="ARBA00022581"/>
    </source>
</evidence>
<evidence type="ECO:0000256" key="7">
    <source>
        <dbReference type="ARBA" id="ARBA00022703"/>
    </source>
</evidence>
<feature type="transmembrane region" description="Helical" evidence="14">
    <location>
        <begin position="6"/>
        <end position="28"/>
    </location>
</feature>
<protein>
    <recommendedName>
        <fullName evidence="2 14">Protein Vpu</fullName>
    </recommendedName>
    <alternativeName>
        <fullName evidence="13 14">U ORF protein</fullName>
    </alternativeName>
    <alternativeName>
        <fullName evidence="12 14">Viral protein U</fullName>
    </alternativeName>
</protein>
<keyword evidence="7 14" id="KW-0053">Apoptosis</keyword>
<dbReference type="GO" id="GO:0005261">
    <property type="term" value="F:monoatomic cation channel activity"/>
    <property type="evidence" value="ECO:0007669"/>
    <property type="project" value="InterPro"/>
</dbReference>
<dbReference type="InterPro" id="IPR008187">
    <property type="entry name" value="Vpu"/>
</dbReference>
<evidence type="ECO:0000256" key="6">
    <source>
        <dbReference type="ARBA" id="ARBA00022692"/>
    </source>
</evidence>
<comment type="function">
    <text evidence="14">Enhances virion budding, by targeting human CD4 and Tetherin/BST2 to proteasome degradation. Degradation of CD4 prevents any unwanted premature interactions between viral Env and its receptor human CD4 in the endoplasmic reticulum. Degradation of antiretroviral protein Tetherin/BST2 is important for virion budding, as BST2 tethers new viral particles to the host cell membrane. Mechanistically, Vpu bridges either CD4 or BST2 to BTRC, a substrate recognition subunit of the Skp1/Cullin/F-box protein E3 ubiquitin ligase, induces their ubiquitination and subsequent proteasomal degradation. The alteration of the E3 ligase specificity by Vpu seems to interfere with the degradation of host IKBKB, leading to NF-kappa-B down-regulation and subsequent apoptosis. Acts as a viroporin that forms an oligomeric ion channel in membranes. Modulates the host DNA repair mechanisms to promote degradation of nuclear viral cDNA in cells that are already productively infected in order to suppress immune sensing and proviral hyper-integration (superinfection). Manipulates PML-NBs and modulates SUMOylation of host BLM protein thereby enhancing its DNA-end processing activity toward viral unintegrated linear DNA. Also inhibits RAD52-mediated homologous repair of viral cDNA, preventing the generation of dead-end circular forms of single copies of the long terminal repeat and permitting sustained nucleolytic attack.</text>
</comment>
<keyword evidence="9 14" id="KW-0406">Ion transport</keyword>
<keyword evidence="4" id="KW-0597">Phosphoprotein</keyword>
<evidence type="ECO:0000256" key="11">
    <source>
        <dbReference type="ARBA" id="ARBA00023303"/>
    </source>
</evidence>
<evidence type="ECO:0000256" key="9">
    <source>
        <dbReference type="ARBA" id="ARBA00023065"/>
    </source>
</evidence>
<keyword evidence="14" id="KW-1133">Transmembrane helix</keyword>
<organismHost>
    <name type="scientific">Homo sapiens</name>
    <name type="common">Human</name>
    <dbReference type="NCBI Taxonomy" id="9606"/>
</organismHost>
<evidence type="ECO:0000256" key="8">
    <source>
        <dbReference type="ARBA" id="ARBA00022870"/>
    </source>
</evidence>
<comment type="subcellular location">
    <subcellularLocation>
        <location evidence="1 14">Host membrane</location>
        <topology evidence="1 14">Single-pass type I membrane protein</topology>
    </subcellularLocation>
</comment>
<keyword evidence="5 14" id="KW-0945">Host-virus interaction</keyword>
<dbReference type="GO" id="GO:0042609">
    <property type="term" value="F:CD4 receptor binding"/>
    <property type="evidence" value="ECO:0007669"/>
    <property type="project" value="InterPro"/>
</dbReference>
<evidence type="ECO:0000256" key="15">
    <source>
        <dbReference type="SAM" id="MobiDB-lite"/>
    </source>
</evidence>
<comment type="similarity">
    <text evidence="14">Belongs to the HIV-1 VPU protein family.</text>
</comment>